<feature type="domain" description="DUF5753" evidence="1">
    <location>
        <begin position="64"/>
        <end position="239"/>
    </location>
</feature>
<keyword evidence="3" id="KW-1185">Reference proteome</keyword>
<reference evidence="2 3" key="1">
    <citation type="submission" date="2019-06" db="EMBL/GenBank/DDBJ databases">
        <title>Micromonospora ordensis sp. nov., isolated from deep marine sediment.</title>
        <authorList>
            <person name="Veyisoglu A."/>
            <person name="Carro L."/>
            <person name="Klenk H.-P."/>
            <person name="Sahin N."/>
        </authorList>
    </citation>
    <scope>NUCLEOTIDE SEQUENCE [LARGE SCALE GENOMIC DNA]</scope>
    <source>
        <strain evidence="2 3">S2509</strain>
    </source>
</reference>
<dbReference type="AlphaFoldDB" id="A0A5C4QP92"/>
<comment type="caution">
    <text evidence="2">The sequence shown here is derived from an EMBL/GenBank/DDBJ whole genome shotgun (WGS) entry which is preliminary data.</text>
</comment>
<dbReference type="OrthoDB" id="3422637at2"/>
<gene>
    <name evidence="2" type="ORF">FHG89_21715</name>
</gene>
<proteinExistence type="predicted"/>
<protein>
    <submittedName>
        <fullName evidence="2">XRE family transcriptional regulator</fullName>
    </submittedName>
</protein>
<dbReference type="InterPro" id="IPR043917">
    <property type="entry name" value="DUF5753"/>
</dbReference>
<accession>A0A5C4QP92</accession>
<dbReference type="EMBL" id="VDFY01000190">
    <property type="protein sequence ID" value="TNH26115.1"/>
    <property type="molecule type" value="Genomic_DNA"/>
</dbReference>
<evidence type="ECO:0000259" key="1">
    <source>
        <dbReference type="Pfam" id="PF19054"/>
    </source>
</evidence>
<dbReference type="Proteomes" id="UP000306145">
    <property type="component" value="Unassembled WGS sequence"/>
</dbReference>
<dbReference type="RefSeq" id="WP_139586249.1">
    <property type="nucleotide sequence ID" value="NZ_VDFY01000190.1"/>
</dbReference>
<evidence type="ECO:0000313" key="3">
    <source>
        <dbReference type="Proteomes" id="UP000306145"/>
    </source>
</evidence>
<dbReference type="Pfam" id="PF19054">
    <property type="entry name" value="DUF5753"/>
    <property type="match status" value="1"/>
</dbReference>
<name>A0A5C4QP92_9ACTN</name>
<organism evidence="2 3">
    <name type="scientific">Micromonospora orduensis</name>
    <dbReference type="NCBI Taxonomy" id="1420891"/>
    <lineage>
        <taxon>Bacteria</taxon>
        <taxon>Bacillati</taxon>
        <taxon>Actinomycetota</taxon>
        <taxon>Actinomycetes</taxon>
        <taxon>Micromonosporales</taxon>
        <taxon>Micromonosporaceae</taxon>
        <taxon>Micromonospora</taxon>
    </lineage>
</organism>
<evidence type="ECO:0000313" key="2">
    <source>
        <dbReference type="EMBL" id="TNH26115.1"/>
    </source>
</evidence>
<sequence length="245" mass="27826">MAGGVVDRDQEQVDVGVDPKTAQRWVNPGRVPRPRHRSQIATLLARDVGDLWPDVLKRREPSWFRQWAEIEHEATVIRWFELAWVPGLLQTEAYARATLEIESFSADEVDELTAARMQRQAILHRKRPPLVVVVMDESVLRRRVGPTNTVMREQCEHIAVCAELVQIHVVPRETPMYLGMGGPFILADVLDGPRMAHQDSQVKAHITDNAAEIATLERRWARIVGDALPRTQSLDLIREAASSWT</sequence>